<keyword evidence="4" id="KW-1185">Reference proteome</keyword>
<dbReference type="EMBL" id="QICB01000006">
    <property type="protein sequence ID" value="RNL19172.1"/>
    <property type="molecule type" value="Genomic_DNA"/>
</dbReference>
<evidence type="ECO:0000313" key="4">
    <source>
        <dbReference type="Proteomes" id="UP000267368"/>
    </source>
</evidence>
<keyword evidence="2" id="KW-0472">Membrane</keyword>
<feature type="compositionally biased region" description="Pro residues" evidence="1">
    <location>
        <begin position="184"/>
        <end position="200"/>
    </location>
</feature>
<sequence length="491" mass="50466">MEDKTTPMAPQPSSDDDRSVASDAQSPEKNGPVDGSVDESAEPAAPKSAPVEGPAAPKAAPIEAPAAPKESPVEAPVQPEAPKADPAFAPQSPADRTDKPTEPAAPKSAPDAASAAPAEAPTRPAAPKTAPVESTAAPVQPTASAAAPVPPAPKAPVAPQAAAAAPASAPAASPTQPMGAPAQPGGPAPQPAAAPMGAYPPPPAPNAPVSNSNKATVALVCGILAIVFSFIPIAGIILGIVAIVFAGKATRMFGHSGKATGGKVCGILGIVFSVLMIVFTVAVMMFGYSVASSIDEAYEDAPAYVSSSNESSSWSSAADAIDMDKDQQAVYDQVTVLFDGIVAKDAKFKDELSEEYGESFEQNFGATYAEMGIDPAAFAEWALTDFSYEIDSVFVEGDTATVYVDTTERDTFQFLMNFGDAVAAYSQTIDAGTVSDVDAKAKVAELFNQTMAETAETTTYFAAFDFKKQGDAWVIDEESAEEEFDYMFGTF</sequence>
<feature type="compositionally biased region" description="Low complexity" evidence="1">
    <location>
        <begin position="157"/>
        <end position="183"/>
    </location>
</feature>
<proteinExistence type="predicted"/>
<organism evidence="3 4">
    <name type="scientific">Slackia faecicanis</name>
    <dbReference type="NCBI Taxonomy" id="255723"/>
    <lineage>
        <taxon>Bacteria</taxon>
        <taxon>Bacillati</taxon>
        <taxon>Actinomycetota</taxon>
        <taxon>Coriobacteriia</taxon>
        <taxon>Eggerthellales</taxon>
        <taxon>Eggerthellaceae</taxon>
        <taxon>Slackia</taxon>
    </lineage>
</organism>
<feature type="compositionally biased region" description="Low complexity" evidence="1">
    <location>
        <begin position="42"/>
        <end position="70"/>
    </location>
</feature>
<dbReference type="RefSeq" id="WP_123198524.1">
    <property type="nucleotide sequence ID" value="NZ_QICB01000006.1"/>
</dbReference>
<reference evidence="4" key="1">
    <citation type="submission" date="2018-05" db="EMBL/GenBank/DDBJ databases">
        <title>Genome Sequencing of selected type strains of the family Eggerthellaceae.</title>
        <authorList>
            <person name="Danylec N."/>
            <person name="Stoll D.A."/>
            <person name="Doetsch A."/>
            <person name="Huch M."/>
        </authorList>
    </citation>
    <scope>NUCLEOTIDE SEQUENCE [LARGE SCALE GENOMIC DNA]</scope>
    <source>
        <strain evidence="4">DSM 17537</strain>
    </source>
</reference>
<evidence type="ECO:0008006" key="5">
    <source>
        <dbReference type="Google" id="ProtNLM"/>
    </source>
</evidence>
<evidence type="ECO:0000256" key="2">
    <source>
        <dbReference type="SAM" id="Phobius"/>
    </source>
</evidence>
<feature type="region of interest" description="Disordered" evidence="1">
    <location>
        <begin position="1"/>
        <end position="200"/>
    </location>
</feature>
<feature type="transmembrane region" description="Helical" evidence="2">
    <location>
        <begin position="217"/>
        <end position="246"/>
    </location>
</feature>
<feature type="transmembrane region" description="Helical" evidence="2">
    <location>
        <begin position="267"/>
        <end position="288"/>
    </location>
</feature>
<comment type="caution">
    <text evidence="3">The sequence shown here is derived from an EMBL/GenBank/DDBJ whole genome shotgun (WGS) entry which is preliminary data.</text>
</comment>
<name>A0A3N0ADW5_9ACTN</name>
<dbReference type="AlphaFoldDB" id="A0A3N0ADW5"/>
<gene>
    <name evidence="3" type="ORF">DMP07_07460</name>
</gene>
<dbReference type="OrthoDB" id="3197165at2"/>
<evidence type="ECO:0000256" key="1">
    <source>
        <dbReference type="SAM" id="MobiDB-lite"/>
    </source>
</evidence>
<keyword evidence="2" id="KW-1133">Transmembrane helix</keyword>
<keyword evidence="2" id="KW-0812">Transmembrane</keyword>
<feature type="compositionally biased region" description="Low complexity" evidence="1">
    <location>
        <begin position="102"/>
        <end position="147"/>
    </location>
</feature>
<protein>
    <recommendedName>
        <fullName evidence="5">DUF4190 domain-containing protein</fullName>
    </recommendedName>
</protein>
<dbReference type="Proteomes" id="UP000267368">
    <property type="component" value="Unassembled WGS sequence"/>
</dbReference>
<evidence type="ECO:0000313" key="3">
    <source>
        <dbReference type="EMBL" id="RNL19172.1"/>
    </source>
</evidence>
<accession>A0A3N0ADW5</accession>